<keyword evidence="2" id="KW-1185">Reference proteome</keyword>
<evidence type="ECO:0000313" key="2">
    <source>
        <dbReference type="Proteomes" id="UP001217918"/>
    </source>
</evidence>
<reference evidence="1" key="1">
    <citation type="journal article" date="2023" name="Mol. Plant Microbe Interact.">
        <title>Elucidating the Obligate Nature and Biological Capacity of an Invasive Fungal Corn Pathogen.</title>
        <authorList>
            <person name="MacCready J.S."/>
            <person name="Roggenkamp E.M."/>
            <person name="Gdanetz K."/>
            <person name="Chilvers M.I."/>
        </authorList>
    </citation>
    <scope>NUCLEOTIDE SEQUENCE</scope>
    <source>
        <strain evidence="1">PM02</strain>
    </source>
</reference>
<proteinExistence type="predicted"/>
<comment type="caution">
    <text evidence="1">The sequence shown here is derived from an EMBL/GenBank/DDBJ whole genome shotgun (WGS) entry which is preliminary data.</text>
</comment>
<sequence length="151" mass="16373">MTPILRDASHRALGRRRPSSCRAAICTTRGWRRCRPGSGTGTPAGGGGRRLALGAKPWTHEVGGRMLQALARSIVRDLDEFELFLYAGNVPPVGWEGGRGRLCPWIVAGRSMIDTFCTGAGSSSGRRREGGWMMVGRGPMRVMELQFVQGC</sequence>
<dbReference type="AlphaFoldDB" id="A0AAD9I1Y8"/>
<dbReference type="Proteomes" id="UP001217918">
    <property type="component" value="Unassembled WGS sequence"/>
</dbReference>
<name>A0AAD9I1Y8_9PEZI</name>
<gene>
    <name evidence="1" type="ORF">P8C59_003706</name>
</gene>
<accession>A0AAD9I1Y8</accession>
<organism evidence="1 2">
    <name type="scientific">Phyllachora maydis</name>
    <dbReference type="NCBI Taxonomy" id="1825666"/>
    <lineage>
        <taxon>Eukaryota</taxon>
        <taxon>Fungi</taxon>
        <taxon>Dikarya</taxon>
        <taxon>Ascomycota</taxon>
        <taxon>Pezizomycotina</taxon>
        <taxon>Sordariomycetes</taxon>
        <taxon>Sordariomycetidae</taxon>
        <taxon>Phyllachorales</taxon>
        <taxon>Phyllachoraceae</taxon>
        <taxon>Phyllachora</taxon>
    </lineage>
</organism>
<protein>
    <submittedName>
        <fullName evidence="1">Uncharacterized protein</fullName>
    </submittedName>
</protein>
<dbReference type="EMBL" id="JAQQPM010000003">
    <property type="protein sequence ID" value="KAK2069099.1"/>
    <property type="molecule type" value="Genomic_DNA"/>
</dbReference>
<evidence type="ECO:0000313" key="1">
    <source>
        <dbReference type="EMBL" id="KAK2069099.1"/>
    </source>
</evidence>